<keyword evidence="10" id="KW-1185">Reference proteome</keyword>
<dbReference type="PANTHER" id="PTHR22600:SF57">
    <property type="entry name" value="BETA-N-ACETYLHEXOSAMINIDASE"/>
    <property type="match status" value="1"/>
</dbReference>
<dbReference type="Gene3D" id="3.30.379.10">
    <property type="entry name" value="Chitobiase/beta-hexosaminidase domain 2-like"/>
    <property type="match status" value="1"/>
</dbReference>
<feature type="chain" id="PRO_5045140515" description="beta-N-acetylhexosaminidase" evidence="6">
    <location>
        <begin position="27"/>
        <end position="702"/>
    </location>
</feature>
<dbReference type="SUPFAM" id="SSF51445">
    <property type="entry name" value="(Trans)glycosidases"/>
    <property type="match status" value="1"/>
</dbReference>
<dbReference type="EMBL" id="JBHLTS010000017">
    <property type="protein sequence ID" value="MFC0513740.1"/>
    <property type="molecule type" value="Genomic_DNA"/>
</dbReference>
<gene>
    <name evidence="9" type="ORF">ACFFGT_06000</name>
</gene>
<keyword evidence="6" id="KW-0732">Signal</keyword>
<evidence type="ECO:0000256" key="2">
    <source>
        <dbReference type="ARBA" id="ARBA00006285"/>
    </source>
</evidence>
<feature type="domain" description="Beta-hexosaminidase bacterial type N-terminal" evidence="8">
    <location>
        <begin position="38"/>
        <end position="154"/>
    </location>
</feature>
<proteinExistence type="inferred from homology"/>
<dbReference type="PANTHER" id="PTHR22600">
    <property type="entry name" value="BETA-HEXOSAMINIDASE"/>
    <property type="match status" value="1"/>
</dbReference>
<dbReference type="InterPro" id="IPR029018">
    <property type="entry name" value="Hex-like_dom2"/>
</dbReference>
<comment type="catalytic activity">
    <reaction evidence="1">
        <text>Hydrolysis of terminal non-reducing N-acetyl-D-hexosamine residues in N-acetyl-beta-D-hexosaminides.</text>
        <dbReference type="EC" id="3.2.1.52"/>
    </reaction>
</comment>
<evidence type="ECO:0000256" key="1">
    <source>
        <dbReference type="ARBA" id="ARBA00001231"/>
    </source>
</evidence>
<feature type="domain" description="Glycoside hydrolase family 20 catalytic" evidence="7">
    <location>
        <begin position="160"/>
        <end position="375"/>
    </location>
</feature>
<organism evidence="9 10">
    <name type="scientific">Mucilaginibacter angelicae</name>
    <dbReference type="NCBI Taxonomy" id="869718"/>
    <lineage>
        <taxon>Bacteria</taxon>
        <taxon>Pseudomonadati</taxon>
        <taxon>Bacteroidota</taxon>
        <taxon>Sphingobacteriia</taxon>
        <taxon>Sphingobacteriales</taxon>
        <taxon>Sphingobacteriaceae</taxon>
        <taxon>Mucilaginibacter</taxon>
    </lineage>
</organism>
<dbReference type="PRINTS" id="PR00738">
    <property type="entry name" value="GLHYDRLASE20"/>
</dbReference>
<comment type="similarity">
    <text evidence="2">Belongs to the glycosyl hydrolase 20 family.</text>
</comment>
<sequence length="702" mass="80858">MLKKVKHARYIMILTMSVLLCSVCAAKDIPTFDRYFKLLPRPQNVQLLNGEGLLFTDLHSICLNGVDADLVIPGLLNNLRRLKASTKGSLLLVIKKDLALPSDEGYILLVKNKKVVIEASTKSGLFYGMQTLNQLLEDAHDQHVVIPACRITDYPAIPVRAVHIDLKNHLDAGNYYYRTIDRLAAIKINNIIFEFEDKLRYKKAKDVGAADAISIGEFAALSKYAKDRFIEISPLVQGLGHASFILKHDAYKDLRDNPTSDWAFDPLNPKTYDLQFSMYEDAIEATPYGKYLHVGGDEVGALGKSELSKASGKSPLELQMYWLKKVTDFAVEHHRIPIFWDDMVFKLGNLYQTTWDSTLNVKEVNKLWDKNKSTLDKNIPLFPRNCIYMRWNYEAPAAAGNILALDWYKAHNLDVMAATSAQMSYAMLQRNQSNFQSIKDFCRLTAGKKLKGILCTVWDDSSPHFETTWRGIHDFAWFSWNDKDYSGKVVHAAFRHRFYSPKLAGERYEFEDILERAVSIWDTAFIVNGDRENYHQLFKLVDMPDKSKSGQWSTLYKDRLKQAAKAVSMYDTVKNRIAEAMILAERNKYNLEVFGQINELQAYSSKLLILLKQYDDARSLADKKMVLHRIDDYESQFPVIRRRLEKVFAVTRVMARPEGYKLDSNLHAHLASSTYNTDWMYWYELAMNRKVSEWVRSNRVEQ</sequence>
<feature type="signal peptide" evidence="6">
    <location>
        <begin position="1"/>
        <end position="26"/>
    </location>
</feature>
<dbReference type="InterPro" id="IPR025705">
    <property type="entry name" value="Beta_hexosaminidase_sua/sub"/>
</dbReference>
<dbReference type="SUPFAM" id="SSF55545">
    <property type="entry name" value="beta-N-acetylhexosaminidase-like domain"/>
    <property type="match status" value="1"/>
</dbReference>
<dbReference type="InterPro" id="IPR015882">
    <property type="entry name" value="HEX_bac_N"/>
</dbReference>
<dbReference type="Gene3D" id="3.20.20.80">
    <property type="entry name" value="Glycosidases"/>
    <property type="match status" value="1"/>
</dbReference>
<dbReference type="InterPro" id="IPR015883">
    <property type="entry name" value="Glyco_hydro_20_cat"/>
</dbReference>
<dbReference type="EC" id="3.2.1.52" evidence="3"/>
<accession>A0ABV6L3F2</accession>
<evidence type="ECO:0000259" key="7">
    <source>
        <dbReference type="Pfam" id="PF00728"/>
    </source>
</evidence>
<evidence type="ECO:0000259" key="8">
    <source>
        <dbReference type="Pfam" id="PF02838"/>
    </source>
</evidence>
<dbReference type="RefSeq" id="WP_377021598.1">
    <property type="nucleotide sequence ID" value="NZ_JBHLTS010000017.1"/>
</dbReference>
<keyword evidence="4" id="KW-0378">Hydrolase</keyword>
<protein>
    <recommendedName>
        <fullName evidence="3">beta-N-acetylhexosaminidase</fullName>
        <ecNumber evidence="3">3.2.1.52</ecNumber>
    </recommendedName>
</protein>
<dbReference type="Proteomes" id="UP001589828">
    <property type="component" value="Unassembled WGS sequence"/>
</dbReference>
<evidence type="ECO:0000256" key="3">
    <source>
        <dbReference type="ARBA" id="ARBA00012663"/>
    </source>
</evidence>
<evidence type="ECO:0000313" key="10">
    <source>
        <dbReference type="Proteomes" id="UP001589828"/>
    </source>
</evidence>
<evidence type="ECO:0000313" key="9">
    <source>
        <dbReference type="EMBL" id="MFC0513740.1"/>
    </source>
</evidence>
<dbReference type="Pfam" id="PF02838">
    <property type="entry name" value="Glyco_hydro_20b"/>
    <property type="match status" value="1"/>
</dbReference>
<evidence type="ECO:0000256" key="4">
    <source>
        <dbReference type="ARBA" id="ARBA00022801"/>
    </source>
</evidence>
<reference evidence="9 10" key="1">
    <citation type="submission" date="2024-09" db="EMBL/GenBank/DDBJ databases">
        <authorList>
            <person name="Sun Q."/>
            <person name="Mori K."/>
        </authorList>
    </citation>
    <scope>NUCLEOTIDE SEQUENCE [LARGE SCALE GENOMIC DNA]</scope>
    <source>
        <strain evidence="9 10">NCAIM B.02415</strain>
    </source>
</reference>
<keyword evidence="5" id="KW-0326">Glycosidase</keyword>
<evidence type="ECO:0000256" key="6">
    <source>
        <dbReference type="SAM" id="SignalP"/>
    </source>
</evidence>
<name>A0ABV6L3F2_9SPHI</name>
<evidence type="ECO:0000256" key="5">
    <source>
        <dbReference type="ARBA" id="ARBA00023295"/>
    </source>
</evidence>
<dbReference type="Pfam" id="PF00728">
    <property type="entry name" value="Glyco_hydro_20"/>
    <property type="match status" value="1"/>
</dbReference>
<dbReference type="InterPro" id="IPR017853">
    <property type="entry name" value="GH"/>
</dbReference>
<comment type="caution">
    <text evidence="9">The sequence shown here is derived from an EMBL/GenBank/DDBJ whole genome shotgun (WGS) entry which is preliminary data.</text>
</comment>